<dbReference type="Proteomes" id="UP000053989">
    <property type="component" value="Unassembled WGS sequence"/>
</dbReference>
<proteinExistence type="predicted"/>
<reference evidence="2" key="2">
    <citation type="submission" date="2015-01" db="EMBL/GenBank/DDBJ databases">
        <title>Evolutionary Origins and Diversification of the Mycorrhizal Mutualists.</title>
        <authorList>
            <consortium name="DOE Joint Genome Institute"/>
            <consortium name="Mycorrhizal Genomics Consortium"/>
            <person name="Kohler A."/>
            <person name="Kuo A."/>
            <person name="Nagy L.G."/>
            <person name="Floudas D."/>
            <person name="Copeland A."/>
            <person name="Barry K.W."/>
            <person name="Cichocki N."/>
            <person name="Veneault-Fourrey C."/>
            <person name="LaButti K."/>
            <person name="Lindquist E.A."/>
            <person name="Lipzen A."/>
            <person name="Lundell T."/>
            <person name="Morin E."/>
            <person name="Murat C."/>
            <person name="Riley R."/>
            <person name="Ohm R."/>
            <person name="Sun H."/>
            <person name="Tunlid A."/>
            <person name="Henrissat B."/>
            <person name="Grigoriev I.V."/>
            <person name="Hibbett D.S."/>
            <person name="Martin F."/>
        </authorList>
    </citation>
    <scope>NUCLEOTIDE SEQUENCE [LARGE SCALE GENOMIC DNA]</scope>
    <source>
        <strain evidence="2">Foug A</strain>
    </source>
</reference>
<name>A0A0C3DU31_9AGAM</name>
<dbReference type="AlphaFoldDB" id="A0A0C3DU31"/>
<organism evidence="1 2">
    <name type="scientific">Scleroderma citrinum Foug A</name>
    <dbReference type="NCBI Taxonomy" id="1036808"/>
    <lineage>
        <taxon>Eukaryota</taxon>
        <taxon>Fungi</taxon>
        <taxon>Dikarya</taxon>
        <taxon>Basidiomycota</taxon>
        <taxon>Agaricomycotina</taxon>
        <taxon>Agaricomycetes</taxon>
        <taxon>Agaricomycetidae</taxon>
        <taxon>Boletales</taxon>
        <taxon>Sclerodermatineae</taxon>
        <taxon>Sclerodermataceae</taxon>
        <taxon>Scleroderma</taxon>
    </lineage>
</organism>
<sequence length="83" mass="8949">MGKHIDGCEPELVNAYTLPVSFEVLENLGFQTPAENDTDEDRSISMRKDGFGELCDQCATNGTSKLGTILADMVLSGVLPDRA</sequence>
<keyword evidence="2" id="KW-1185">Reference proteome</keyword>
<evidence type="ECO:0000313" key="1">
    <source>
        <dbReference type="EMBL" id="KIM64110.1"/>
    </source>
</evidence>
<dbReference type="EMBL" id="KN822030">
    <property type="protein sequence ID" value="KIM64110.1"/>
    <property type="molecule type" value="Genomic_DNA"/>
</dbReference>
<gene>
    <name evidence="1" type="ORF">SCLCIDRAFT_1213510</name>
</gene>
<dbReference type="HOGENOM" id="CLU_2543934_0_0_1"/>
<evidence type="ECO:0000313" key="2">
    <source>
        <dbReference type="Proteomes" id="UP000053989"/>
    </source>
</evidence>
<dbReference type="InParanoid" id="A0A0C3DU31"/>
<protein>
    <submittedName>
        <fullName evidence="1">Uncharacterized protein</fullName>
    </submittedName>
</protein>
<reference evidence="1 2" key="1">
    <citation type="submission" date="2014-04" db="EMBL/GenBank/DDBJ databases">
        <authorList>
            <consortium name="DOE Joint Genome Institute"/>
            <person name="Kuo A."/>
            <person name="Kohler A."/>
            <person name="Nagy L.G."/>
            <person name="Floudas D."/>
            <person name="Copeland A."/>
            <person name="Barry K.W."/>
            <person name="Cichocki N."/>
            <person name="Veneault-Fourrey C."/>
            <person name="LaButti K."/>
            <person name="Lindquist E.A."/>
            <person name="Lipzen A."/>
            <person name="Lundell T."/>
            <person name="Morin E."/>
            <person name="Murat C."/>
            <person name="Sun H."/>
            <person name="Tunlid A."/>
            <person name="Henrissat B."/>
            <person name="Grigoriev I.V."/>
            <person name="Hibbett D.S."/>
            <person name="Martin F."/>
            <person name="Nordberg H.P."/>
            <person name="Cantor M.N."/>
            <person name="Hua S.X."/>
        </authorList>
    </citation>
    <scope>NUCLEOTIDE SEQUENCE [LARGE SCALE GENOMIC DNA]</scope>
    <source>
        <strain evidence="1 2">Foug A</strain>
    </source>
</reference>
<accession>A0A0C3DU31</accession>